<dbReference type="InterPro" id="IPR013538">
    <property type="entry name" value="ASHA1/2-like_C"/>
</dbReference>
<gene>
    <name evidence="3" type="ordered locus">Mvan_5890</name>
</gene>
<dbReference type="EMBL" id="CP000511">
    <property type="protein sequence ID" value="ABM16655.1"/>
    <property type="molecule type" value="Genomic_DNA"/>
</dbReference>
<dbReference type="HOGENOM" id="CLU_108923_5_0_11"/>
<dbReference type="KEGG" id="mva:Mvan_5890"/>
<evidence type="ECO:0000313" key="3">
    <source>
        <dbReference type="EMBL" id="ABM16655.1"/>
    </source>
</evidence>
<protein>
    <submittedName>
        <fullName evidence="3">Activator of Hsp90 ATPase 1 family protein</fullName>
    </submittedName>
</protein>
<comment type="similarity">
    <text evidence="1">Belongs to the AHA1 family.</text>
</comment>
<evidence type="ECO:0000259" key="2">
    <source>
        <dbReference type="Pfam" id="PF08327"/>
    </source>
</evidence>
<dbReference type="Pfam" id="PF08327">
    <property type="entry name" value="AHSA1"/>
    <property type="match status" value="1"/>
</dbReference>
<evidence type="ECO:0000256" key="1">
    <source>
        <dbReference type="ARBA" id="ARBA00006817"/>
    </source>
</evidence>
<dbReference type="STRING" id="350058.Mvan_5890"/>
<proteinExistence type="inferred from homology"/>
<feature type="domain" description="Activator of Hsp90 ATPase homologue 1/2-like C-terminal" evidence="2">
    <location>
        <begin position="16"/>
        <end position="142"/>
    </location>
</feature>
<accession>A1THK5</accession>
<evidence type="ECO:0000313" key="4">
    <source>
        <dbReference type="Proteomes" id="UP000009159"/>
    </source>
</evidence>
<dbReference type="eggNOG" id="COG3832">
    <property type="taxonomic scope" value="Bacteria"/>
</dbReference>
<sequence length="155" mass="17340">MEITHSTFTLERRFPASVERVFQAWANPEARRRWMAQGAEHSQNFVVGGFETVKGFDGEGRALTYEARYAEIVLNERILTTSTLRAEDRLSTVSVTSVEFRAEDADTRVVLTEHGIYLPGQEQPEWREHGTAQQLDTLAAELAAGADAEGDRGAR</sequence>
<reference evidence="3" key="1">
    <citation type="submission" date="2006-12" db="EMBL/GenBank/DDBJ databases">
        <title>Complete sequence of Mycobacterium vanbaalenii PYR-1.</title>
        <authorList>
            <consortium name="US DOE Joint Genome Institute"/>
            <person name="Copeland A."/>
            <person name="Lucas S."/>
            <person name="Lapidus A."/>
            <person name="Barry K."/>
            <person name="Detter J.C."/>
            <person name="Glavina del Rio T."/>
            <person name="Hammon N."/>
            <person name="Israni S."/>
            <person name="Dalin E."/>
            <person name="Tice H."/>
            <person name="Pitluck S."/>
            <person name="Singan V."/>
            <person name="Schmutz J."/>
            <person name="Larimer F."/>
            <person name="Land M."/>
            <person name="Hauser L."/>
            <person name="Kyrpides N."/>
            <person name="Anderson I.J."/>
            <person name="Miller C."/>
            <person name="Richardson P."/>
        </authorList>
    </citation>
    <scope>NUCLEOTIDE SEQUENCE [LARGE SCALE GENOMIC DNA]</scope>
    <source>
        <strain evidence="3">PYR-1</strain>
    </source>
</reference>
<dbReference type="CDD" id="cd08900">
    <property type="entry name" value="SRPBCC_CalC_Aha1-like_7"/>
    <property type="match status" value="1"/>
</dbReference>
<dbReference type="AlphaFoldDB" id="A1THK5"/>
<dbReference type="Proteomes" id="UP000009159">
    <property type="component" value="Chromosome"/>
</dbReference>
<dbReference type="InterPro" id="IPR023393">
    <property type="entry name" value="START-like_dom_sf"/>
</dbReference>
<dbReference type="Gene3D" id="3.30.530.20">
    <property type="match status" value="1"/>
</dbReference>
<organism evidence="3 4">
    <name type="scientific">Mycolicibacterium vanbaalenii (strain DSM 7251 / JCM 13017 / BCRC 16820 / KCTC 9966 / NRRL B-24157 / PYR-1)</name>
    <name type="common">Mycobacterium vanbaalenii</name>
    <dbReference type="NCBI Taxonomy" id="350058"/>
    <lineage>
        <taxon>Bacteria</taxon>
        <taxon>Bacillati</taxon>
        <taxon>Actinomycetota</taxon>
        <taxon>Actinomycetes</taxon>
        <taxon>Mycobacteriales</taxon>
        <taxon>Mycobacteriaceae</taxon>
        <taxon>Mycolicibacterium</taxon>
    </lineage>
</organism>
<dbReference type="SUPFAM" id="SSF55961">
    <property type="entry name" value="Bet v1-like"/>
    <property type="match status" value="1"/>
</dbReference>
<keyword evidence="4" id="KW-1185">Reference proteome</keyword>
<name>A1THK5_MYCVP</name>